<keyword evidence="5" id="KW-1185">Reference proteome</keyword>
<name>A0A291QYB0_9BACT</name>
<gene>
    <name evidence="4" type="ORF">COR50_17715</name>
</gene>
<evidence type="ECO:0000256" key="1">
    <source>
        <dbReference type="ARBA" id="ARBA00022801"/>
    </source>
</evidence>
<protein>
    <submittedName>
        <fullName evidence="4">Lipase</fullName>
    </submittedName>
</protein>
<dbReference type="PANTHER" id="PTHR48081">
    <property type="entry name" value="AB HYDROLASE SUPERFAMILY PROTEIN C4A8.06C"/>
    <property type="match status" value="1"/>
</dbReference>
<dbReference type="InterPro" id="IPR029058">
    <property type="entry name" value="AB_hydrolase_fold"/>
</dbReference>
<sequence length="272" mass="30983">MRFLVLLCFLLPVQLIAQDRFDLKSNIHYREGMQDDYMKERCVLDIQYPKSAGNKLPVIIWFHGGGLEVGDKAMPAQLKNQPAVVITANYRFSPKVKVVQIIEDAAAVVAWAFNHASEYGGDSSQIYVSGHSAGGYLTEMVGLDKHYLAKYHIDANRIAGLFPFSGQAITHFTARKERGMKALQPLVDSLAPLYHVRADAPPLYLYTGDRELELYGRYEENAYLARMMKLIGHKHTHLFEFDGYQHGNMPVPAFPLMLHEIYRLNKEYKAHH</sequence>
<evidence type="ECO:0000313" key="5">
    <source>
        <dbReference type="Proteomes" id="UP000220133"/>
    </source>
</evidence>
<evidence type="ECO:0000259" key="3">
    <source>
        <dbReference type="Pfam" id="PF20434"/>
    </source>
</evidence>
<feature type="chain" id="PRO_5012041764" evidence="2">
    <location>
        <begin position="18"/>
        <end position="272"/>
    </location>
</feature>
<evidence type="ECO:0000256" key="2">
    <source>
        <dbReference type="SAM" id="SignalP"/>
    </source>
</evidence>
<dbReference type="RefSeq" id="WP_098195224.1">
    <property type="nucleotide sequence ID" value="NZ_CP023777.1"/>
</dbReference>
<dbReference type="SUPFAM" id="SSF53474">
    <property type="entry name" value="alpha/beta-Hydrolases"/>
    <property type="match status" value="1"/>
</dbReference>
<keyword evidence="2" id="KW-0732">Signal</keyword>
<feature type="domain" description="BD-FAE-like" evidence="3">
    <location>
        <begin position="44"/>
        <end position="146"/>
    </location>
</feature>
<proteinExistence type="predicted"/>
<dbReference type="Pfam" id="PF20434">
    <property type="entry name" value="BD-FAE"/>
    <property type="match status" value="1"/>
</dbReference>
<dbReference type="InterPro" id="IPR050300">
    <property type="entry name" value="GDXG_lipolytic_enzyme"/>
</dbReference>
<evidence type="ECO:0000313" key="4">
    <source>
        <dbReference type="EMBL" id="ATL48853.1"/>
    </source>
</evidence>
<feature type="signal peptide" evidence="2">
    <location>
        <begin position="1"/>
        <end position="17"/>
    </location>
</feature>
<dbReference type="InterPro" id="IPR049492">
    <property type="entry name" value="BD-FAE-like_dom"/>
</dbReference>
<keyword evidence="1" id="KW-0378">Hydrolase</keyword>
<dbReference type="Proteomes" id="UP000220133">
    <property type="component" value="Chromosome"/>
</dbReference>
<dbReference type="KEGG" id="cbae:COR50_17715"/>
<dbReference type="Gene3D" id="3.40.50.1820">
    <property type="entry name" value="alpha/beta hydrolase"/>
    <property type="match status" value="1"/>
</dbReference>
<dbReference type="GO" id="GO:0016787">
    <property type="term" value="F:hydrolase activity"/>
    <property type="evidence" value="ECO:0007669"/>
    <property type="project" value="UniProtKB-KW"/>
</dbReference>
<dbReference type="AlphaFoldDB" id="A0A291QYB0"/>
<reference evidence="4 5" key="1">
    <citation type="submission" date="2017-10" db="EMBL/GenBank/DDBJ databases">
        <title>Paenichitinophaga pekingensis gen. nov., sp. nov., isolated from activated sludge.</title>
        <authorList>
            <person name="Jin D."/>
            <person name="Kong X."/>
            <person name="Deng Y."/>
            <person name="Bai Z."/>
        </authorList>
    </citation>
    <scope>NUCLEOTIDE SEQUENCE [LARGE SCALE GENOMIC DNA]</scope>
    <source>
        <strain evidence="4 5">13</strain>
    </source>
</reference>
<dbReference type="EMBL" id="CP023777">
    <property type="protein sequence ID" value="ATL48853.1"/>
    <property type="molecule type" value="Genomic_DNA"/>
</dbReference>
<dbReference type="OrthoDB" id="9777975at2"/>
<accession>A0A291QYB0</accession>
<dbReference type="PANTHER" id="PTHR48081:SF9">
    <property type="entry name" value="CARBOXYLESTERASE"/>
    <property type="match status" value="1"/>
</dbReference>
<organism evidence="4 5">
    <name type="scientific">Chitinophaga caeni</name>
    <dbReference type="NCBI Taxonomy" id="2029983"/>
    <lineage>
        <taxon>Bacteria</taxon>
        <taxon>Pseudomonadati</taxon>
        <taxon>Bacteroidota</taxon>
        <taxon>Chitinophagia</taxon>
        <taxon>Chitinophagales</taxon>
        <taxon>Chitinophagaceae</taxon>
        <taxon>Chitinophaga</taxon>
    </lineage>
</organism>